<proteinExistence type="predicted"/>
<feature type="domain" description="DDHD" evidence="1">
    <location>
        <begin position="153"/>
        <end position="245"/>
    </location>
</feature>
<gene>
    <name evidence="2" type="ORF">DYB32_009141</name>
</gene>
<dbReference type="PROSITE" id="PS51043">
    <property type="entry name" value="DDHD"/>
    <property type="match status" value="1"/>
</dbReference>
<dbReference type="GO" id="GO:0046872">
    <property type="term" value="F:metal ion binding"/>
    <property type="evidence" value="ECO:0007669"/>
    <property type="project" value="InterPro"/>
</dbReference>
<evidence type="ECO:0000259" key="1">
    <source>
        <dbReference type="PROSITE" id="PS51043"/>
    </source>
</evidence>
<reference evidence="2 3" key="1">
    <citation type="submission" date="2018-08" db="EMBL/GenBank/DDBJ databases">
        <title>Aphanomyces genome sequencing and annotation.</title>
        <authorList>
            <person name="Minardi D."/>
            <person name="Oidtmann B."/>
            <person name="Van Der Giezen M."/>
            <person name="Studholme D.J."/>
        </authorList>
    </citation>
    <scope>NUCLEOTIDE SEQUENCE [LARGE SCALE GENOMIC DNA]</scope>
    <source>
        <strain evidence="2 3">NJM0002</strain>
    </source>
</reference>
<evidence type="ECO:0000313" key="2">
    <source>
        <dbReference type="EMBL" id="RHY26191.1"/>
    </source>
</evidence>
<dbReference type="VEuPathDB" id="FungiDB:H310_09313"/>
<dbReference type="Pfam" id="PF02862">
    <property type="entry name" value="DDHD"/>
    <property type="match status" value="1"/>
</dbReference>
<dbReference type="GO" id="GO:0005737">
    <property type="term" value="C:cytoplasm"/>
    <property type="evidence" value="ECO:0007669"/>
    <property type="project" value="TreeGrafter"/>
</dbReference>
<protein>
    <recommendedName>
        <fullName evidence="1">DDHD domain-containing protein</fullName>
    </recommendedName>
</protein>
<dbReference type="InterPro" id="IPR004177">
    <property type="entry name" value="DDHD_dom"/>
</dbReference>
<evidence type="ECO:0000313" key="3">
    <source>
        <dbReference type="Proteomes" id="UP000285060"/>
    </source>
</evidence>
<accession>A0A418AMY4</accession>
<name>A0A418AMY4_9STRA</name>
<dbReference type="PANTHER" id="PTHR23509:SF10">
    <property type="entry name" value="LD21067P"/>
    <property type="match status" value="1"/>
</dbReference>
<dbReference type="InterPro" id="IPR058055">
    <property type="entry name" value="PA-PLA1"/>
</dbReference>
<dbReference type="Proteomes" id="UP000285060">
    <property type="component" value="Unassembled WGS sequence"/>
</dbReference>
<dbReference type="PANTHER" id="PTHR23509">
    <property type="entry name" value="PA-PL1 PHOSPHOLIPASE FAMILY"/>
    <property type="match status" value="1"/>
</dbReference>
<keyword evidence="3" id="KW-1185">Reference proteome</keyword>
<comment type="caution">
    <text evidence="2">The sequence shown here is derived from an EMBL/GenBank/DDBJ whole genome shotgun (WGS) entry which is preliminary data.</text>
</comment>
<dbReference type="GO" id="GO:0004620">
    <property type="term" value="F:phospholipase activity"/>
    <property type="evidence" value="ECO:0007669"/>
    <property type="project" value="TreeGrafter"/>
</dbReference>
<organism evidence="2 3">
    <name type="scientific">Aphanomyces invadans</name>
    <dbReference type="NCBI Taxonomy" id="157072"/>
    <lineage>
        <taxon>Eukaryota</taxon>
        <taxon>Sar</taxon>
        <taxon>Stramenopiles</taxon>
        <taxon>Oomycota</taxon>
        <taxon>Saprolegniomycetes</taxon>
        <taxon>Saprolegniales</taxon>
        <taxon>Verrucalvaceae</taxon>
        <taxon>Aphanomyces</taxon>
    </lineage>
</organism>
<sequence>MFGTGKQSADAFYAYLETEMTDAMIAEFILDFARLLANMDQRTMLLTAHYRANRRKAKVRAAAKPSETTSLRQFNKDTFMDILYYLSPGYGQIVVNSVTDQLNTKYKVFMDEHPGWNGQISIFAHSLGTVITYDILTHAAGSVAKNGVKFSGLDFPIENFFAAGYSRATVAGSDDCCRSPVPVMILSRGGLDLKDGKFTPGITMPRCNHYYNIFHPIDPIAYRVEPLIHPDMHDKPPVPLIQVCA</sequence>
<dbReference type="AlphaFoldDB" id="A0A418AMY4"/>
<dbReference type="EMBL" id="QUSY01001064">
    <property type="protein sequence ID" value="RHY26191.1"/>
    <property type="molecule type" value="Genomic_DNA"/>
</dbReference>